<protein>
    <recommendedName>
        <fullName evidence="4">Haloacid dehalogenase-like hydrolase</fullName>
    </recommendedName>
</protein>
<dbReference type="InterPro" id="IPR023214">
    <property type="entry name" value="HAD_sf"/>
</dbReference>
<reference evidence="2 3" key="1">
    <citation type="submission" date="2023-04" db="EMBL/GenBank/DDBJ databases">
        <title>Genome of Basidiobolus ranarum AG-B5.</title>
        <authorList>
            <person name="Stajich J.E."/>
            <person name="Carter-House D."/>
            <person name="Gryganskyi A."/>
        </authorList>
    </citation>
    <scope>NUCLEOTIDE SEQUENCE [LARGE SCALE GENOMIC DNA]</scope>
    <source>
        <strain evidence="2 3">AG-B5</strain>
    </source>
</reference>
<proteinExistence type="predicted"/>
<organism evidence="2 3">
    <name type="scientific">Basidiobolus ranarum</name>
    <dbReference type="NCBI Taxonomy" id="34480"/>
    <lineage>
        <taxon>Eukaryota</taxon>
        <taxon>Fungi</taxon>
        <taxon>Fungi incertae sedis</taxon>
        <taxon>Zoopagomycota</taxon>
        <taxon>Entomophthoromycotina</taxon>
        <taxon>Basidiobolomycetes</taxon>
        <taxon>Basidiobolales</taxon>
        <taxon>Basidiobolaceae</taxon>
        <taxon>Basidiobolus</taxon>
    </lineage>
</organism>
<feature type="signal peptide" evidence="1">
    <location>
        <begin position="1"/>
        <end position="21"/>
    </location>
</feature>
<dbReference type="InterPro" id="IPR050849">
    <property type="entry name" value="HAD-like_hydrolase_phosphatase"/>
</dbReference>
<dbReference type="EMBL" id="JASJQH010007021">
    <property type="protein sequence ID" value="KAK9720199.1"/>
    <property type="molecule type" value="Genomic_DNA"/>
</dbReference>
<keyword evidence="1" id="KW-0732">Signal</keyword>
<dbReference type="PANTHER" id="PTHR28181">
    <property type="entry name" value="UPF0655 PROTEIN YCR015C"/>
    <property type="match status" value="1"/>
</dbReference>
<evidence type="ECO:0000313" key="3">
    <source>
        <dbReference type="Proteomes" id="UP001479436"/>
    </source>
</evidence>
<accession>A0ABR2W5C7</accession>
<evidence type="ECO:0008006" key="4">
    <source>
        <dbReference type="Google" id="ProtNLM"/>
    </source>
</evidence>
<dbReference type="Proteomes" id="UP001479436">
    <property type="component" value="Unassembled WGS sequence"/>
</dbReference>
<dbReference type="PANTHER" id="PTHR28181:SF1">
    <property type="entry name" value="COLD TOLERANCE PROTEIN 1"/>
    <property type="match status" value="1"/>
</dbReference>
<comment type="caution">
    <text evidence="2">The sequence shown here is derived from an EMBL/GenBank/DDBJ whole genome shotgun (WGS) entry which is preliminary data.</text>
</comment>
<name>A0ABR2W5C7_9FUNG</name>
<dbReference type="Pfam" id="PF12710">
    <property type="entry name" value="HAD"/>
    <property type="match status" value="1"/>
</dbReference>
<dbReference type="SUPFAM" id="SSF56784">
    <property type="entry name" value="HAD-like"/>
    <property type="match status" value="1"/>
</dbReference>
<feature type="chain" id="PRO_5046502698" description="Haloacid dehalogenase-like hydrolase" evidence="1">
    <location>
        <begin position="22"/>
        <end position="296"/>
    </location>
</feature>
<sequence length="296" mass="33429">MRLFQLPVLLPLLYLRNMATACRIRPIGLLVTDFDETISQQDSISSLAKTAYKVREARNTTQVSSIPPWSYFEEAYGEDYTKYSAKLPPQPTQNGTLEQLYYFLDALKEVELRSLARVSKGLALSGVTREELRRGGSELMLRPHSLEFLKKYAKHSERELHVLSVNWSKDWIAGALKSISEGELSIIANDLEFDKTGTSTGNILPSVVVAGDKLRAFKKLHKPEGTASMYIGDSSTDLECLLEADYGIVVGNNTSLRKKLQVYDIELKPLSQAREYHQSKVVYSIEDWSELMVTIR</sequence>
<evidence type="ECO:0000256" key="1">
    <source>
        <dbReference type="SAM" id="SignalP"/>
    </source>
</evidence>
<gene>
    <name evidence="2" type="ORF">K7432_004291</name>
</gene>
<dbReference type="InterPro" id="IPR036412">
    <property type="entry name" value="HAD-like_sf"/>
</dbReference>
<evidence type="ECO:0000313" key="2">
    <source>
        <dbReference type="EMBL" id="KAK9720199.1"/>
    </source>
</evidence>
<dbReference type="Gene3D" id="3.40.50.1000">
    <property type="entry name" value="HAD superfamily/HAD-like"/>
    <property type="match status" value="1"/>
</dbReference>
<keyword evidence="3" id="KW-1185">Reference proteome</keyword>